<evidence type="ECO:0000256" key="14">
    <source>
        <dbReference type="PROSITE-ProRule" id="PRU00110"/>
    </source>
</evidence>
<dbReference type="SMART" id="SM00387">
    <property type="entry name" value="HATPase_c"/>
    <property type="match status" value="1"/>
</dbReference>
<feature type="domain" description="Response regulatory" evidence="18">
    <location>
        <begin position="975"/>
        <end position="1096"/>
    </location>
</feature>
<evidence type="ECO:0000256" key="12">
    <source>
        <dbReference type="ARBA" id="ARBA00023012"/>
    </source>
</evidence>
<dbReference type="NCBIfam" id="TIGR00229">
    <property type="entry name" value="sensory_box"/>
    <property type="match status" value="4"/>
</dbReference>
<dbReference type="Gene3D" id="1.10.287.130">
    <property type="match status" value="1"/>
</dbReference>
<evidence type="ECO:0000256" key="2">
    <source>
        <dbReference type="ARBA" id="ARBA00004651"/>
    </source>
</evidence>
<keyword evidence="13" id="KW-0472">Membrane</keyword>
<feature type="modified residue" description="Phosphohistidine" evidence="14">
    <location>
        <position position="1176"/>
    </location>
</feature>
<dbReference type="Gene3D" id="3.30.450.20">
    <property type="entry name" value="PAS domain"/>
    <property type="match status" value="4"/>
</dbReference>
<evidence type="ECO:0000259" key="19">
    <source>
        <dbReference type="PROSITE" id="PS50112"/>
    </source>
</evidence>
<dbReference type="InterPro" id="IPR035965">
    <property type="entry name" value="PAS-like_dom_sf"/>
</dbReference>
<dbReference type="Pfam" id="PF01627">
    <property type="entry name" value="Hpt"/>
    <property type="match status" value="1"/>
</dbReference>
<dbReference type="PANTHER" id="PTHR45339:SF1">
    <property type="entry name" value="HYBRID SIGNAL TRANSDUCTION HISTIDINE KINASE J"/>
    <property type="match status" value="1"/>
</dbReference>
<dbReference type="Gene3D" id="3.30.565.10">
    <property type="entry name" value="Histidine kinase-like ATPase, C-terminal domain"/>
    <property type="match status" value="1"/>
</dbReference>
<dbReference type="Gene3D" id="3.30.450.40">
    <property type="match status" value="1"/>
</dbReference>
<dbReference type="SUPFAM" id="SSF47384">
    <property type="entry name" value="Homodimeric domain of signal transducing histidine kinase"/>
    <property type="match status" value="1"/>
</dbReference>
<keyword evidence="16" id="KW-0175">Coiled coil</keyword>
<dbReference type="InterPro" id="IPR013767">
    <property type="entry name" value="PAS_fold"/>
</dbReference>
<evidence type="ECO:0000256" key="8">
    <source>
        <dbReference type="ARBA" id="ARBA00022741"/>
    </source>
</evidence>
<dbReference type="PROSITE" id="PS50112">
    <property type="entry name" value="PAS"/>
    <property type="match status" value="3"/>
</dbReference>
<protein>
    <recommendedName>
        <fullName evidence="3">histidine kinase</fullName>
        <ecNumber evidence="3">2.7.13.3</ecNumber>
    </recommendedName>
</protein>
<dbReference type="PROSITE" id="PS50109">
    <property type="entry name" value="HIS_KIN"/>
    <property type="match status" value="1"/>
</dbReference>
<dbReference type="InterPro" id="IPR003018">
    <property type="entry name" value="GAF"/>
</dbReference>
<keyword evidence="7" id="KW-0812">Transmembrane</keyword>
<evidence type="ECO:0000256" key="15">
    <source>
        <dbReference type="PROSITE-ProRule" id="PRU00169"/>
    </source>
</evidence>
<feature type="domain" description="HPt" evidence="21">
    <location>
        <begin position="1137"/>
        <end position="1232"/>
    </location>
</feature>
<dbReference type="CDD" id="cd00130">
    <property type="entry name" value="PAS"/>
    <property type="match status" value="3"/>
</dbReference>
<keyword evidence="12" id="KW-0902">Two-component regulatory system</keyword>
<dbReference type="RefSeq" id="WP_345266024.1">
    <property type="nucleotide sequence ID" value="NZ_BAABHB010000003.1"/>
</dbReference>
<dbReference type="Pfam" id="PF13426">
    <property type="entry name" value="PAS_9"/>
    <property type="match status" value="1"/>
</dbReference>
<dbReference type="PRINTS" id="PR00344">
    <property type="entry name" value="BCTRLSENSOR"/>
</dbReference>
<keyword evidence="9" id="KW-0418">Kinase</keyword>
<keyword evidence="5 15" id="KW-0597">Phosphoprotein</keyword>
<dbReference type="EC" id="2.7.13.3" evidence="3"/>
<feature type="modified residue" description="4-aspartylphosphate" evidence="15">
    <location>
        <position position="1029"/>
    </location>
</feature>
<name>A0ABP8K945_9BACT</name>
<accession>A0ABP8K945</accession>
<dbReference type="CDD" id="cd17546">
    <property type="entry name" value="REC_hyHK_CKI1_RcsC-like"/>
    <property type="match status" value="1"/>
</dbReference>
<evidence type="ECO:0000259" key="20">
    <source>
        <dbReference type="PROSITE" id="PS50113"/>
    </source>
</evidence>
<dbReference type="PANTHER" id="PTHR45339">
    <property type="entry name" value="HYBRID SIGNAL TRANSDUCTION HISTIDINE KINASE J"/>
    <property type="match status" value="1"/>
</dbReference>
<dbReference type="InterPro" id="IPR008207">
    <property type="entry name" value="Sig_transdc_His_kin_Hpt_dom"/>
</dbReference>
<dbReference type="Pfam" id="PF00512">
    <property type="entry name" value="HisKA"/>
    <property type="match status" value="1"/>
</dbReference>
<dbReference type="InterPro" id="IPR003594">
    <property type="entry name" value="HATPase_dom"/>
</dbReference>
<feature type="coiled-coil region" evidence="16">
    <location>
        <begin position="690"/>
        <end position="720"/>
    </location>
</feature>
<dbReference type="InterPro" id="IPR001789">
    <property type="entry name" value="Sig_transdc_resp-reg_receiver"/>
</dbReference>
<dbReference type="SMART" id="SM00388">
    <property type="entry name" value="HisKA"/>
    <property type="match status" value="1"/>
</dbReference>
<sequence length="1232" mass="139728">MRWSAKTKEELVAEIRRLSKELDILNSLENFPRTQHVPLFDVRKTVDQLNLIGLTIEKDGTVSYINPYTFRVTAWQPEEVVGKNFFDVFIPTDDREQVQQDFTEALDRGGFLEHKEIDLLARSGALRNVHLNSLIVNNVSGVITSFTIIGEDITNKKRVASALSYSNAQLQDLVDNTSDLIQLLTLDGKFIFVNRAWREVLGYSSDQIAALNLTDVLHPDYADTTLDRLKRIQEGEKVPYFETVFRSRSGKTIFLSGSVNCRYDQGRPTAFRCILHDITSKIRAEKAQKLYYSIANWTINTRNLDDLYQKIHEELGNIIDARNFFIALYDQGKNYVHFPYYVDEYFQGNLRFTKRRLGSGLTEYTIRANKPLFLYEKDIRTLSEQHQIDLYGQHQPKVMLTAPLRIGDEITGIIGVKSYDDDRTYGPRDLELLEFISGQVALAIARKQYEAALNKQTARLNAIFNSSTYLIWSVNKSLQLTSFNRNYTRMIENHLGETPALSISTEKLGWRMIGEENRKMLEEKYRMAFRGIPQNFEMFFESKRGDTWLEFHLNPILLSGGVIEEVSGIARDITNRKRAELSLRQSEEKFRGIFENLQDIYVRVDRKGRITMVSPSIFKRSGYTPDEVLGQDVTQYFVDKSVIRRAMFKLVRNRSLRNFEATLRRKDGTEKQFMFNMLLLKDEQGNYSVVAALARDITELKRQAQELVKAKEEAERSLKVKERFLANMSHEIRTPMNGVIGMIDLLIDTPLNDEQREYVRTIKRSSETLLNILNDILDLSKIEAGKMVLHEAPLAFREVFDKLIALFSQQANAKNNTLSYHLSDDLPTYIIADQTRLLQILSNLTSNAIKFTENGSVHVDASVVSKRGKFNRVRVEVRDTGIGISPENIGLLFNSFSQVDTSSKKSFGGTGLGLAISKELAHLMKGEVGVHSEVGQGSTFWFTIEVKETAIAPTSASVEAAEVTLVDFFKDDHPSVLLVDDNAVNRKVASEILRKAGCVITTAASGFEAIEQFGRSLEGPARFDLIFMDIQMPDMDGVETTRQMRAKFGSRLPTIVAMTAYSMREDRERFLSQGLDDYIAKPIRAHSLITKVKEIYDAGKSRKESVQWQQKQQVIAQNMAVPVIDAEIVGQLRELGGQELVDSIFEEFVDEASELVQSSLDAYALGDIATVKSHLHTLKGSAGTIGVTAVAHIARDAEGKLKTNDTDTLGHDLKQLSEAFQKFLETHRGLIG</sequence>
<proteinExistence type="predicted"/>
<dbReference type="Gene3D" id="3.40.50.2300">
    <property type="match status" value="1"/>
</dbReference>
<dbReference type="SUPFAM" id="SSF55781">
    <property type="entry name" value="GAF domain-like"/>
    <property type="match status" value="1"/>
</dbReference>
<evidence type="ECO:0000259" key="21">
    <source>
        <dbReference type="PROSITE" id="PS50894"/>
    </source>
</evidence>
<keyword evidence="6" id="KW-0808">Transferase</keyword>
<keyword evidence="10" id="KW-0067">ATP-binding</keyword>
<keyword evidence="23" id="KW-1185">Reference proteome</keyword>
<dbReference type="InterPro" id="IPR036641">
    <property type="entry name" value="HPT_dom_sf"/>
</dbReference>
<evidence type="ECO:0000256" key="16">
    <source>
        <dbReference type="SAM" id="Coils"/>
    </source>
</evidence>
<keyword evidence="8" id="KW-0547">Nucleotide-binding</keyword>
<dbReference type="Pfam" id="PF13185">
    <property type="entry name" value="GAF_2"/>
    <property type="match status" value="1"/>
</dbReference>
<evidence type="ECO:0000256" key="1">
    <source>
        <dbReference type="ARBA" id="ARBA00000085"/>
    </source>
</evidence>
<feature type="domain" description="Histidine kinase" evidence="17">
    <location>
        <begin position="727"/>
        <end position="948"/>
    </location>
</feature>
<dbReference type="InterPro" id="IPR036890">
    <property type="entry name" value="HATPase_C_sf"/>
</dbReference>
<evidence type="ECO:0000313" key="23">
    <source>
        <dbReference type="Proteomes" id="UP001500936"/>
    </source>
</evidence>
<dbReference type="SUPFAM" id="SSF47226">
    <property type="entry name" value="Histidine-containing phosphotransfer domain, HPT domain"/>
    <property type="match status" value="1"/>
</dbReference>
<dbReference type="SMART" id="SM00448">
    <property type="entry name" value="REC"/>
    <property type="match status" value="1"/>
</dbReference>
<dbReference type="SUPFAM" id="SSF52172">
    <property type="entry name" value="CheY-like"/>
    <property type="match status" value="1"/>
</dbReference>
<reference evidence="23" key="1">
    <citation type="journal article" date="2019" name="Int. J. Syst. Evol. Microbiol.">
        <title>The Global Catalogue of Microorganisms (GCM) 10K type strain sequencing project: providing services to taxonomists for standard genome sequencing and annotation.</title>
        <authorList>
            <consortium name="The Broad Institute Genomics Platform"/>
            <consortium name="The Broad Institute Genome Sequencing Center for Infectious Disease"/>
            <person name="Wu L."/>
            <person name="Ma J."/>
        </authorList>
    </citation>
    <scope>NUCLEOTIDE SEQUENCE [LARGE SCALE GENOMIC DNA]</scope>
    <source>
        <strain evidence="23">JCM 17925</strain>
    </source>
</reference>
<dbReference type="InterPro" id="IPR011006">
    <property type="entry name" value="CheY-like_superfamily"/>
</dbReference>
<dbReference type="Proteomes" id="UP001500936">
    <property type="component" value="Unassembled WGS sequence"/>
</dbReference>
<feature type="domain" description="PAC" evidence="20">
    <location>
        <begin position="657"/>
        <end position="709"/>
    </location>
</feature>
<evidence type="ECO:0000259" key="17">
    <source>
        <dbReference type="PROSITE" id="PS50109"/>
    </source>
</evidence>
<dbReference type="InterPro" id="IPR001610">
    <property type="entry name" value="PAC"/>
</dbReference>
<dbReference type="Pfam" id="PF00072">
    <property type="entry name" value="Response_reg"/>
    <property type="match status" value="1"/>
</dbReference>
<feature type="domain" description="PAC" evidence="20">
    <location>
        <begin position="113"/>
        <end position="165"/>
    </location>
</feature>
<dbReference type="SUPFAM" id="SSF55785">
    <property type="entry name" value="PYP-like sensor domain (PAS domain)"/>
    <property type="match status" value="4"/>
</dbReference>
<dbReference type="InterPro" id="IPR005467">
    <property type="entry name" value="His_kinase_dom"/>
</dbReference>
<dbReference type="InterPro" id="IPR004358">
    <property type="entry name" value="Sig_transdc_His_kin-like_C"/>
</dbReference>
<dbReference type="InterPro" id="IPR029016">
    <property type="entry name" value="GAF-like_dom_sf"/>
</dbReference>
<organism evidence="22 23">
    <name type="scientific">Nibrella viscosa</name>
    <dbReference type="NCBI Taxonomy" id="1084524"/>
    <lineage>
        <taxon>Bacteria</taxon>
        <taxon>Pseudomonadati</taxon>
        <taxon>Bacteroidota</taxon>
        <taxon>Cytophagia</taxon>
        <taxon>Cytophagales</taxon>
        <taxon>Spirosomataceae</taxon>
        <taxon>Nibrella</taxon>
    </lineage>
</organism>
<evidence type="ECO:0000313" key="22">
    <source>
        <dbReference type="EMBL" id="GAA4402320.1"/>
    </source>
</evidence>
<dbReference type="SMART" id="SM00065">
    <property type="entry name" value="GAF"/>
    <property type="match status" value="1"/>
</dbReference>
<comment type="catalytic activity">
    <reaction evidence="1">
        <text>ATP + protein L-histidine = ADP + protein N-phospho-L-histidine.</text>
        <dbReference type="EC" id="2.7.13.3"/>
    </reaction>
</comment>
<evidence type="ECO:0000256" key="4">
    <source>
        <dbReference type="ARBA" id="ARBA00022475"/>
    </source>
</evidence>
<evidence type="ECO:0000259" key="18">
    <source>
        <dbReference type="PROSITE" id="PS50110"/>
    </source>
</evidence>
<dbReference type="Pfam" id="PF00989">
    <property type="entry name" value="PAS"/>
    <property type="match status" value="2"/>
</dbReference>
<dbReference type="InterPro" id="IPR036097">
    <property type="entry name" value="HisK_dim/P_sf"/>
</dbReference>
<evidence type="ECO:0000256" key="6">
    <source>
        <dbReference type="ARBA" id="ARBA00022679"/>
    </source>
</evidence>
<dbReference type="SMART" id="SM00086">
    <property type="entry name" value="PAC"/>
    <property type="match status" value="4"/>
</dbReference>
<dbReference type="PROSITE" id="PS50894">
    <property type="entry name" value="HPT"/>
    <property type="match status" value="1"/>
</dbReference>
<feature type="domain" description="PAS" evidence="19">
    <location>
        <begin position="166"/>
        <end position="236"/>
    </location>
</feature>
<dbReference type="Gene3D" id="1.20.120.160">
    <property type="entry name" value="HPT domain"/>
    <property type="match status" value="1"/>
</dbReference>
<evidence type="ECO:0000256" key="11">
    <source>
        <dbReference type="ARBA" id="ARBA00022989"/>
    </source>
</evidence>
<dbReference type="PROSITE" id="PS50110">
    <property type="entry name" value="RESPONSE_REGULATORY"/>
    <property type="match status" value="1"/>
</dbReference>
<dbReference type="CDD" id="cd00082">
    <property type="entry name" value="HisKA"/>
    <property type="match status" value="1"/>
</dbReference>
<dbReference type="InterPro" id="IPR003661">
    <property type="entry name" value="HisK_dim/P_dom"/>
</dbReference>
<evidence type="ECO:0000256" key="10">
    <source>
        <dbReference type="ARBA" id="ARBA00022840"/>
    </source>
</evidence>
<evidence type="ECO:0000256" key="3">
    <source>
        <dbReference type="ARBA" id="ARBA00012438"/>
    </source>
</evidence>
<evidence type="ECO:0000256" key="13">
    <source>
        <dbReference type="ARBA" id="ARBA00023136"/>
    </source>
</evidence>
<dbReference type="CDD" id="cd16922">
    <property type="entry name" value="HATPase_EvgS-ArcB-TorS-like"/>
    <property type="match status" value="1"/>
</dbReference>
<dbReference type="PROSITE" id="PS50113">
    <property type="entry name" value="PAC"/>
    <property type="match status" value="3"/>
</dbReference>
<dbReference type="InterPro" id="IPR000700">
    <property type="entry name" value="PAS-assoc_C"/>
</dbReference>
<evidence type="ECO:0000256" key="5">
    <source>
        <dbReference type="ARBA" id="ARBA00022553"/>
    </source>
</evidence>
<dbReference type="InterPro" id="IPR000014">
    <property type="entry name" value="PAS"/>
</dbReference>
<dbReference type="SUPFAM" id="SSF55874">
    <property type="entry name" value="ATPase domain of HSP90 chaperone/DNA topoisomerase II/histidine kinase"/>
    <property type="match status" value="1"/>
</dbReference>
<feature type="domain" description="PAC" evidence="20">
    <location>
        <begin position="534"/>
        <end position="585"/>
    </location>
</feature>
<comment type="caution">
    <text evidence="22">The sequence shown here is derived from an EMBL/GenBank/DDBJ whole genome shotgun (WGS) entry which is preliminary data.</text>
</comment>
<evidence type="ECO:0000256" key="9">
    <source>
        <dbReference type="ARBA" id="ARBA00022777"/>
    </source>
</evidence>
<dbReference type="SMART" id="SM00091">
    <property type="entry name" value="PAS"/>
    <property type="match status" value="4"/>
</dbReference>
<dbReference type="Pfam" id="PF02518">
    <property type="entry name" value="HATPase_c"/>
    <property type="match status" value="1"/>
</dbReference>
<keyword evidence="4" id="KW-1003">Cell membrane</keyword>
<gene>
    <name evidence="22" type="ORF">GCM10023187_17290</name>
</gene>
<feature type="domain" description="PAS" evidence="19">
    <location>
        <begin position="586"/>
        <end position="637"/>
    </location>
</feature>
<comment type="subcellular location">
    <subcellularLocation>
        <location evidence="2">Cell membrane</location>
        <topology evidence="2">Multi-pass membrane protein</topology>
    </subcellularLocation>
</comment>
<evidence type="ECO:0000256" key="7">
    <source>
        <dbReference type="ARBA" id="ARBA00022692"/>
    </source>
</evidence>
<dbReference type="CDD" id="cd00088">
    <property type="entry name" value="HPT"/>
    <property type="match status" value="1"/>
</dbReference>
<keyword evidence="11" id="KW-1133">Transmembrane helix</keyword>
<feature type="domain" description="PAS" evidence="19">
    <location>
        <begin position="54"/>
        <end position="109"/>
    </location>
</feature>
<dbReference type="EMBL" id="BAABHB010000003">
    <property type="protein sequence ID" value="GAA4402320.1"/>
    <property type="molecule type" value="Genomic_DNA"/>
</dbReference>